<feature type="chain" id="PRO_5036113294" description="Helicase-associated domain-containing protein" evidence="2">
    <location>
        <begin position="22"/>
        <end position="274"/>
    </location>
</feature>
<evidence type="ECO:0000256" key="1">
    <source>
        <dbReference type="SAM" id="MobiDB-lite"/>
    </source>
</evidence>
<dbReference type="PANTHER" id="PTHR33418">
    <property type="entry name" value="HELICASE-ASSOCIATED"/>
    <property type="match status" value="1"/>
</dbReference>
<dbReference type="OrthoDB" id="43507at2759"/>
<keyword evidence="5" id="KW-1185">Reference proteome</keyword>
<protein>
    <recommendedName>
        <fullName evidence="6">Helicase-associated domain-containing protein</fullName>
    </recommendedName>
</protein>
<proteinExistence type="predicted"/>
<dbReference type="EMBL" id="CAACVS010000170">
    <property type="protein sequence ID" value="VEU38456.1"/>
    <property type="molecule type" value="Genomic_DNA"/>
</dbReference>
<gene>
    <name evidence="3" type="ORF">PSNMU_V1.4_AUG-EV-PASAV3_0052980</name>
    <name evidence="4" type="ORF">PSNMU_V1.4_AUG-EV-PASAV3_0082060</name>
</gene>
<keyword evidence="2" id="KW-0732">Signal</keyword>
<feature type="signal peptide" evidence="2">
    <location>
        <begin position="1"/>
        <end position="21"/>
    </location>
</feature>
<evidence type="ECO:0000313" key="5">
    <source>
        <dbReference type="Proteomes" id="UP000291116"/>
    </source>
</evidence>
<evidence type="ECO:0000313" key="4">
    <source>
        <dbReference type="EMBL" id="VEU41294.1"/>
    </source>
</evidence>
<dbReference type="Proteomes" id="UP000291116">
    <property type="component" value="Unassembled WGS sequence"/>
</dbReference>
<evidence type="ECO:0000313" key="3">
    <source>
        <dbReference type="EMBL" id="VEU38456.1"/>
    </source>
</evidence>
<organism evidence="4 5">
    <name type="scientific">Pseudo-nitzschia multistriata</name>
    <dbReference type="NCBI Taxonomy" id="183589"/>
    <lineage>
        <taxon>Eukaryota</taxon>
        <taxon>Sar</taxon>
        <taxon>Stramenopiles</taxon>
        <taxon>Ochrophyta</taxon>
        <taxon>Bacillariophyta</taxon>
        <taxon>Bacillariophyceae</taxon>
        <taxon>Bacillariophycidae</taxon>
        <taxon>Bacillariales</taxon>
        <taxon>Bacillariaceae</taxon>
        <taxon>Pseudo-nitzschia</taxon>
    </lineage>
</organism>
<accession>A0A448ZGY1</accession>
<reference evidence="4 5" key="1">
    <citation type="submission" date="2019-01" db="EMBL/GenBank/DDBJ databases">
        <authorList>
            <person name="Ferrante I. M."/>
        </authorList>
    </citation>
    <scope>NUCLEOTIDE SEQUENCE [LARGE SCALE GENOMIC DNA]</scope>
    <source>
        <strain evidence="4 5">B856</strain>
    </source>
</reference>
<sequence length="274" mass="30222">MKTAALALAATALALFPAAVAYVSPPRQPSRHSRSFPPGLAYAPDPETGGRIAGTTPEGFASPVLIQNHRALLAWKETYGHPNIPLKNEGGSACEVLRRLHNQKKLNGAEVAWLEGIGFRFHSIEDVYRFADFGEMLARLMAYEEARPGNNFQVPKKCPEDPELGAWVTGIRRLGREGVHPDHERRLCDLGFAWVSTRKCGSKFMLKYRELSERAASGEDVLADTKTTDWIRAQQQALRQGKLSQTRVQYMGQLFGDTWTTLGREAGGGSSSGR</sequence>
<evidence type="ECO:0008006" key="6">
    <source>
        <dbReference type="Google" id="ProtNLM"/>
    </source>
</evidence>
<name>A0A448ZGY1_9STRA</name>
<evidence type="ECO:0000256" key="2">
    <source>
        <dbReference type="SAM" id="SignalP"/>
    </source>
</evidence>
<dbReference type="PANTHER" id="PTHR33418:SF1">
    <property type="entry name" value="HELICASE-ASSOCIATED DOMAIN-CONTAINING PROTEIN"/>
    <property type="match status" value="1"/>
</dbReference>
<dbReference type="AlphaFoldDB" id="A0A448ZGY1"/>
<dbReference type="EMBL" id="CAACVS010000340">
    <property type="protein sequence ID" value="VEU41294.1"/>
    <property type="molecule type" value="Genomic_DNA"/>
</dbReference>
<feature type="region of interest" description="Disordered" evidence="1">
    <location>
        <begin position="26"/>
        <end position="54"/>
    </location>
</feature>